<dbReference type="EMBL" id="MG298847">
    <property type="protein sequence ID" value="AWG89116.1"/>
    <property type="molecule type" value="Genomic_DNA"/>
</dbReference>
<sequence length="176" mass="18147">MARRLPKPTLQGRLEADFPDSPLLPKFQELNQNNLPNDVFREAQRSYLVFLTSQFCYEEYVQRTFGVPRRQRAIDKRQRASVAGAGAHAHLGGSSATPVQQAQAAASAGTGALASSAPSTAVAQSATPSVSSSISSLRAATSGATAAASAAAAVDTGSGGGGQPHDTAPRGARKKQ</sequence>
<evidence type="ECO:0000313" key="15">
    <source>
        <dbReference type="EMBL" id="BAQ20293.1"/>
    </source>
</evidence>
<dbReference type="Proteomes" id="UP000145728">
    <property type="component" value="Genome"/>
</dbReference>
<dbReference type="Proteomes" id="UP000158635">
    <property type="component" value="Segment"/>
</dbReference>
<dbReference type="EMBL" id="MG298833">
    <property type="protein sequence ID" value="AWG88165.1"/>
    <property type="molecule type" value="Genomic_DNA"/>
</dbReference>
<evidence type="ECO:0000313" key="12">
    <source>
        <dbReference type="EMBL" id="AXY93093.1"/>
    </source>
</evidence>
<proteinExistence type="inferred from homology"/>
<dbReference type="EMBL" id="AB850645">
    <property type="protein sequence ID" value="BAQ20092.1"/>
    <property type="molecule type" value="Genomic_DNA"/>
</dbReference>
<reference evidence="12" key="4">
    <citation type="journal article" date="2018" name="J. Virol.">
        <title>Sequence variation of Epstein-Barr virus: viral types, geography, codon usage and diseases.</title>
        <authorList>
            <person name="Correia S."/>
            <person name="Bridges R."/>
            <person name="Wegner F."/>
            <person name="Venturini C."/>
            <person name="Palser A."/>
            <person name="Middeldorp J.M."/>
            <person name="Cohen J.I."/>
            <person name="Lorenzetti M.A."/>
            <person name="Bassano I."/>
            <person name="White R.E."/>
            <person name="Kellam P."/>
            <person name="Breuer J."/>
            <person name="Farrell P.J."/>
        </authorList>
    </citation>
    <scope>NUCLEOTIDE SEQUENCE</scope>
    <source>
        <strain evidence="12">P2-T1</strain>
    </source>
</reference>
<dbReference type="GO" id="GO:0019028">
    <property type="term" value="C:viral capsid"/>
    <property type="evidence" value="ECO:0007669"/>
    <property type="project" value="UniProtKB-UniRule"/>
</dbReference>
<accession>A0A0B6VN47</accession>
<comment type="function">
    <text evidence="4">Participates in the assembly of the infectious particles by decorating the outer surface of the capsid shell and thus forming a layer between the capsid and the tegument. Complexes composed of the major capsid protein and small capsomere-interacting protein/SCP assemble together in the host cytoplasm and are translocated to the nucleus, where they accumulate and participate in capsid assembly.</text>
</comment>
<feature type="region of interest" description="Disordered" evidence="5">
    <location>
        <begin position="75"/>
        <end position="109"/>
    </location>
</feature>
<dbReference type="EMBL" id="AB850654">
    <property type="protein sequence ID" value="BAQ20293.1"/>
    <property type="molecule type" value="Genomic_DNA"/>
</dbReference>
<dbReference type="Pfam" id="PF06112">
    <property type="entry name" value="Herpes_capsid"/>
    <property type="match status" value="1"/>
</dbReference>
<evidence type="ECO:0000313" key="14">
    <source>
        <dbReference type="EMBL" id="BAQ20121.1"/>
    </source>
</evidence>
<comment type="subunit">
    <text evidence="4">Interacts with the major capsid protein/MCP.</text>
</comment>
<dbReference type="EMBL" id="MG298835">
    <property type="protein sequence ID" value="AWG88309.1"/>
    <property type="molecule type" value="Genomic_DNA"/>
</dbReference>
<evidence type="ECO:0000313" key="17">
    <source>
        <dbReference type="EMBL" id="CEQ36130.1"/>
    </source>
</evidence>
<name>A0A0B6VN47_EBVG</name>
<evidence type="ECO:0000313" key="9">
    <source>
        <dbReference type="EMBL" id="AWG88916.1"/>
    </source>
</evidence>
<dbReference type="EMBL" id="AB850647">
    <property type="protein sequence ID" value="BAQ20121.1"/>
    <property type="molecule type" value="Genomic_DNA"/>
</dbReference>
<dbReference type="EMBL" id="MG298844">
    <property type="protein sequence ID" value="AWG88916.1"/>
    <property type="molecule type" value="Genomic_DNA"/>
</dbReference>
<evidence type="ECO:0000313" key="13">
    <source>
        <dbReference type="EMBL" id="BAQ20092.1"/>
    </source>
</evidence>
<keyword evidence="3 4" id="KW-0946">Virion</keyword>
<evidence type="ECO:0000313" key="22">
    <source>
        <dbReference type="Proteomes" id="UP000158635"/>
    </source>
</evidence>
<evidence type="ECO:0000256" key="5">
    <source>
        <dbReference type="SAM" id="MobiDB-lite"/>
    </source>
</evidence>
<reference evidence="6" key="3">
    <citation type="submission" date="2017-10" db="EMBL/GenBank/DDBJ databases">
        <title>Epstein Barr virus genome variation.</title>
        <authorList>
            <person name="Palser A."/>
            <person name="Wegner F."/>
            <person name="Bridges R."/>
            <person name="Correia S."/>
            <person name="Elgueta Karstegl C."/>
            <person name="Venturini C."/>
            <person name="Middeldorp J."/>
            <person name="Cohen J.I."/>
            <person name="Hildesheim A."/>
            <person name="Breuer J."/>
            <person name="White R.E."/>
            <person name="Kellam P."/>
            <person name="Farrell P.J."/>
        </authorList>
    </citation>
    <scope>NUCLEOTIDE SEQUENCE</scope>
    <source>
        <strain evidence="6">GK_BL36</strain>
        <strain evidence="7">GK_BL42</strain>
        <strain evidence="8">GK_BL44</strain>
        <strain evidence="9">IMS_Saliva_10</strain>
        <strain evidence="10">IMS_Saliva_162</strain>
        <strain evidence="11">JWBL43B</strain>
    </source>
</reference>
<dbReference type="GO" id="GO:0016032">
    <property type="term" value="P:viral process"/>
    <property type="evidence" value="ECO:0007669"/>
    <property type="project" value="UniProtKB-UniRule"/>
</dbReference>
<dbReference type="DNASU" id="3783701"/>
<evidence type="ECO:0000313" key="10">
    <source>
        <dbReference type="EMBL" id="AWG89116.1"/>
    </source>
</evidence>
<dbReference type="Proteomes" id="UP000273612">
    <property type="component" value="Segment"/>
</dbReference>
<dbReference type="EMBL" id="MH883775">
    <property type="protein sequence ID" value="AXY93093.1"/>
    <property type="molecule type" value="Genomic_DNA"/>
</dbReference>
<dbReference type="Proteomes" id="UP000269893">
    <property type="component" value="Segment"/>
</dbReference>
<dbReference type="EMBL" id="LN827597">
    <property type="protein sequence ID" value="CEQ38196.1"/>
    <property type="molecule type" value="Genomic_DNA"/>
</dbReference>
<evidence type="ECO:0000313" key="21">
    <source>
        <dbReference type="Proteomes" id="UP000145728"/>
    </source>
</evidence>
<evidence type="ECO:0000256" key="2">
    <source>
        <dbReference type="ARBA" id="ARBA00022562"/>
    </source>
</evidence>
<dbReference type="SMR" id="A0A0B6VN47"/>
<organism evidence="15 22">
    <name type="scientific">Epstein-Barr virus (strain GD1)</name>
    <name type="common">HHV-4</name>
    <name type="synonym">Human gammaherpesvirus 4</name>
    <dbReference type="NCBI Taxonomy" id="10376"/>
    <lineage>
        <taxon>Viruses</taxon>
        <taxon>Duplodnaviria</taxon>
        <taxon>Heunggongvirae</taxon>
        <taxon>Peploviricota</taxon>
        <taxon>Herviviricetes</taxon>
        <taxon>Herpesvirales</taxon>
        <taxon>Orthoherpesviridae</taxon>
        <taxon>Gammaherpesvirinae</taxon>
        <taxon>Lymphocryptovirus</taxon>
        <taxon>Lymphocryptovirus humangamma4</taxon>
    </lineage>
</organism>
<protein>
    <recommendedName>
        <fullName evidence="4">Small capsomere-interacting protein</fullName>
    </recommendedName>
</protein>
<evidence type="ECO:0000313" key="20">
    <source>
        <dbReference type="Proteomes" id="UP000116168"/>
    </source>
</evidence>
<reference evidence="16" key="2">
    <citation type="submission" date="2015-02" db="EMBL/GenBank/DDBJ databases">
        <authorList>
            <person name="Grayson E Nicholas"/>
        </authorList>
    </citation>
    <scope>NUCLEOTIDE SEQUENCE</scope>
    <source>
        <strain evidence="19">LCL_B958_delEber2</strain>
        <strain evidence="18">SLCL-IS1.04</strain>
        <strain evidence="17">SLCL-IS1.18</strain>
        <strain evidence="16">X50-7</strain>
    </source>
</reference>
<evidence type="ECO:0000256" key="1">
    <source>
        <dbReference type="ARBA" id="ARBA00022561"/>
    </source>
</evidence>
<dbReference type="Proteomes" id="UP000270382">
    <property type="component" value="Segment"/>
</dbReference>
<evidence type="ECO:0000313" key="18">
    <source>
        <dbReference type="EMBL" id="CEQ38196.1"/>
    </source>
</evidence>
<keyword evidence="1 4" id="KW-0167">Capsid protein</keyword>
<evidence type="ECO:0000313" key="11">
    <source>
        <dbReference type="EMBL" id="AWG92822.1"/>
    </source>
</evidence>
<dbReference type="InterPro" id="IPR009299">
    <property type="entry name" value="Herpes_capsid"/>
</dbReference>
<dbReference type="Proteomes" id="UP000281590">
    <property type="component" value="Segment"/>
</dbReference>
<reference evidence="20 21" key="1">
    <citation type="submission" date="2013-09" db="EMBL/GenBank/DDBJ databases">
        <title>Target Capture and Whole Genome Sequencing of EBV from Primary Nasopharyngeal Carcinoma Biopsy.</title>
        <authorList>
            <person name="Xiao K."/>
        </authorList>
    </citation>
    <scope>NUCLEOTIDE SEQUENCE [LARGE SCALE GENOMIC DNA]</scope>
    <source>
        <strain evidence="13">HN10</strain>
        <strain evidence="14">HN12</strain>
        <strain evidence="15">HN15</strain>
    </source>
</reference>
<dbReference type="EMBL" id="LN827739">
    <property type="protein sequence ID" value="CEQ43275.1"/>
    <property type="molecule type" value="Genomic_DNA"/>
</dbReference>
<dbReference type="GeneID" id="3783701"/>
<keyword evidence="2 4" id="KW-1048">Host nucleus</keyword>
<dbReference type="KEGG" id="vg:3783701"/>
<dbReference type="EMBL" id="LN827572">
    <property type="protein sequence ID" value="CEQ36130.1"/>
    <property type="molecule type" value="Genomic_DNA"/>
</dbReference>
<dbReference type="EMBL" id="MG298905">
    <property type="protein sequence ID" value="AWG92822.1"/>
    <property type="molecule type" value="Genomic_DNA"/>
</dbReference>
<evidence type="ECO:0000313" key="8">
    <source>
        <dbReference type="EMBL" id="AWG88309.1"/>
    </source>
</evidence>
<dbReference type="EMBL" id="MG298834">
    <property type="protein sequence ID" value="AWG88237.1"/>
    <property type="molecule type" value="Genomic_DNA"/>
</dbReference>
<evidence type="ECO:0000313" key="19">
    <source>
        <dbReference type="EMBL" id="CEQ43275.1"/>
    </source>
</evidence>
<comment type="similarity">
    <text evidence="4">Belongs to the herpesviridae small capsomere-interacting protein family.</text>
</comment>
<comment type="subcellular location">
    <subcellularLocation>
        <location evidence="4">Virion</location>
    </subcellularLocation>
    <subcellularLocation>
        <location evidence="4">Host nucleus</location>
    </subcellularLocation>
</comment>
<evidence type="ECO:0000256" key="3">
    <source>
        <dbReference type="ARBA" id="ARBA00022844"/>
    </source>
</evidence>
<feature type="compositionally biased region" description="Low complexity" evidence="5">
    <location>
        <begin position="80"/>
        <end position="109"/>
    </location>
</feature>
<organismHost>
    <name type="scientific">Homo sapiens</name>
    <name type="common">Human</name>
    <dbReference type="NCBI Taxonomy" id="9606"/>
</organismHost>
<gene>
    <name evidence="15" type="primary">BFRF3</name>
    <name evidence="4" type="synonym">SCP</name>
</gene>
<dbReference type="HAMAP" id="MF_04022">
    <property type="entry name" value="HSV_SCP_gammahv"/>
    <property type="match status" value="1"/>
</dbReference>
<dbReference type="Proteomes" id="UP000116168">
    <property type="component" value="Segment"/>
</dbReference>
<evidence type="ECO:0000256" key="4">
    <source>
        <dbReference type="HAMAP-Rule" id="MF_04022"/>
    </source>
</evidence>
<evidence type="ECO:0000313" key="6">
    <source>
        <dbReference type="EMBL" id="AWG88165.1"/>
    </source>
</evidence>
<dbReference type="EMBL" id="LN827555">
    <property type="protein sequence ID" value="CEQ34658.1"/>
    <property type="molecule type" value="Genomic_DNA"/>
</dbReference>
<dbReference type="RefSeq" id="YP_401651.1">
    <property type="nucleotide sequence ID" value="NC_007605.1"/>
</dbReference>
<evidence type="ECO:0000313" key="7">
    <source>
        <dbReference type="EMBL" id="AWG88237.1"/>
    </source>
</evidence>
<evidence type="ECO:0000313" key="16">
    <source>
        <dbReference type="EMBL" id="CEQ34658.1"/>
    </source>
</evidence>
<dbReference type="GO" id="GO:0042025">
    <property type="term" value="C:host cell nucleus"/>
    <property type="evidence" value="ECO:0007669"/>
    <property type="project" value="UniProtKB-SubCell"/>
</dbReference>
<feature type="region of interest" description="Disordered" evidence="5">
    <location>
        <begin position="148"/>
        <end position="176"/>
    </location>
</feature>